<gene>
    <name evidence="2" type="ORF">SAMN05216289_10358</name>
</gene>
<name>A0A1I4VUF3_9GAMM</name>
<proteinExistence type="predicted"/>
<evidence type="ECO:0000313" key="2">
    <source>
        <dbReference type="EMBL" id="SFN04812.1"/>
    </source>
</evidence>
<feature type="region of interest" description="Disordered" evidence="1">
    <location>
        <begin position="1"/>
        <end position="33"/>
    </location>
</feature>
<accession>A0A1I4VUF3</accession>
<sequence length="33" mass="3863">MSKGMDQKKSDKKKPAKTLKEKRAEKNEKKKSK</sequence>
<reference evidence="2 3" key="1">
    <citation type="submission" date="2016-10" db="EMBL/GenBank/DDBJ databases">
        <authorList>
            <person name="de Groot N.N."/>
        </authorList>
    </citation>
    <scope>NUCLEOTIDE SEQUENCE [LARGE SCALE GENOMIC DNA]</scope>
    <source>
        <strain evidence="2 3">CGMCC 1.7659</strain>
    </source>
</reference>
<evidence type="ECO:0000256" key="1">
    <source>
        <dbReference type="SAM" id="MobiDB-lite"/>
    </source>
</evidence>
<dbReference type="STRING" id="578942.SAMN05216289_10358"/>
<dbReference type="AlphaFoldDB" id="A0A1I4VUF3"/>
<dbReference type="EMBL" id="FOVF01000003">
    <property type="protein sequence ID" value="SFN04812.1"/>
    <property type="molecule type" value="Genomic_DNA"/>
</dbReference>
<keyword evidence="3" id="KW-1185">Reference proteome</keyword>
<feature type="compositionally biased region" description="Basic and acidic residues" evidence="1">
    <location>
        <begin position="18"/>
        <end position="33"/>
    </location>
</feature>
<protein>
    <submittedName>
        <fullName evidence="2">Uncharacterized protein</fullName>
    </submittedName>
</protein>
<organism evidence="2 3">
    <name type="scientific">Dokdonella immobilis</name>
    <dbReference type="NCBI Taxonomy" id="578942"/>
    <lineage>
        <taxon>Bacteria</taxon>
        <taxon>Pseudomonadati</taxon>
        <taxon>Pseudomonadota</taxon>
        <taxon>Gammaproteobacteria</taxon>
        <taxon>Lysobacterales</taxon>
        <taxon>Rhodanobacteraceae</taxon>
        <taxon>Dokdonella</taxon>
    </lineage>
</organism>
<dbReference type="Proteomes" id="UP000198575">
    <property type="component" value="Unassembled WGS sequence"/>
</dbReference>
<evidence type="ECO:0000313" key="3">
    <source>
        <dbReference type="Proteomes" id="UP000198575"/>
    </source>
</evidence>